<dbReference type="OrthoDB" id="3541361at2"/>
<feature type="compositionally biased region" description="Pro residues" evidence="1">
    <location>
        <begin position="486"/>
        <end position="495"/>
    </location>
</feature>
<proteinExistence type="predicted"/>
<evidence type="ECO:0000256" key="1">
    <source>
        <dbReference type="SAM" id="MobiDB-lite"/>
    </source>
</evidence>
<feature type="compositionally biased region" description="Acidic residues" evidence="1">
    <location>
        <begin position="459"/>
        <end position="477"/>
    </location>
</feature>
<feature type="compositionally biased region" description="Low complexity" evidence="1">
    <location>
        <begin position="429"/>
        <end position="449"/>
    </location>
</feature>
<dbReference type="AlphaFoldDB" id="A0A563DZQ4"/>
<feature type="compositionally biased region" description="Basic residues" evidence="1">
    <location>
        <begin position="30"/>
        <end position="40"/>
    </location>
</feature>
<dbReference type="CDD" id="cd00085">
    <property type="entry name" value="HNHc"/>
    <property type="match status" value="1"/>
</dbReference>
<organism evidence="3 4">
    <name type="scientific">Leekyejoonella antrihumi</name>
    <dbReference type="NCBI Taxonomy" id="1660198"/>
    <lineage>
        <taxon>Bacteria</taxon>
        <taxon>Bacillati</taxon>
        <taxon>Actinomycetota</taxon>
        <taxon>Actinomycetes</taxon>
        <taxon>Micrococcales</taxon>
        <taxon>Dermacoccaceae</taxon>
        <taxon>Leekyejoonella</taxon>
    </lineage>
</organism>
<dbReference type="SMART" id="SM00507">
    <property type="entry name" value="HNHc"/>
    <property type="match status" value="1"/>
</dbReference>
<dbReference type="EMBL" id="VCQV01000017">
    <property type="protein sequence ID" value="TWP35748.1"/>
    <property type="molecule type" value="Genomic_DNA"/>
</dbReference>
<evidence type="ECO:0000313" key="3">
    <source>
        <dbReference type="EMBL" id="TWP35748.1"/>
    </source>
</evidence>
<gene>
    <name evidence="3" type="ORF">FGL98_13155</name>
</gene>
<feature type="region of interest" description="Disordered" evidence="1">
    <location>
        <begin position="649"/>
        <end position="670"/>
    </location>
</feature>
<keyword evidence="4" id="KW-1185">Reference proteome</keyword>
<feature type="region of interest" description="Disordered" evidence="1">
    <location>
        <begin position="13"/>
        <end position="40"/>
    </location>
</feature>
<evidence type="ECO:0000259" key="2">
    <source>
        <dbReference type="SMART" id="SM00507"/>
    </source>
</evidence>
<feature type="region of interest" description="Disordered" evidence="1">
    <location>
        <begin position="422"/>
        <end position="500"/>
    </location>
</feature>
<dbReference type="InterPro" id="IPR003615">
    <property type="entry name" value="HNH_nuc"/>
</dbReference>
<feature type="domain" description="HNH nuclease" evidence="2">
    <location>
        <begin position="553"/>
        <end position="604"/>
    </location>
</feature>
<comment type="caution">
    <text evidence="3">The sequence shown here is derived from an EMBL/GenBank/DDBJ whole genome shotgun (WGS) entry which is preliminary data.</text>
</comment>
<dbReference type="Proteomes" id="UP000320244">
    <property type="component" value="Unassembled WGS sequence"/>
</dbReference>
<protein>
    <submittedName>
        <fullName evidence="3">DUF222 domain-containing protein</fullName>
    </submittedName>
</protein>
<name>A0A563DZQ4_9MICO</name>
<accession>A0A563DZQ4</accession>
<evidence type="ECO:0000313" key="4">
    <source>
        <dbReference type="Proteomes" id="UP000320244"/>
    </source>
</evidence>
<sequence length="670" mass="72126">MMLPRTVAVYRTASLSPDQKSDPRAPRIARSQRQRRIVRRSGRHGRCRGWVVVSGHQYDKGMKEAAGDPVTESDTAPEWLAAATALLDRDPGTGLVDTDRLLEVMSWLGQAAFSHAKTDRSHHDRAGLLDQIQAAQALINTASAIQHVRVAQYVATTETLDLHLGTDPGEDAGGPRECAHELGQVGEFADVDLAPVMCWGPMQATRRIEEAVDAVTKTPRLLDEMGAGRLDATRVAQVTWELAEAGDVTCAQVEDLLLGRGLCSWTSRQARNRARTLVRRCDPPAAKTARAKRTKEEIGVFTRPGPENGLTEWTAILPTKDALPAFQAVDELARQLHQDSMAGKTLGECRADALCDLILGHADVQTIVNVLVPIKAGANTSTGAPSGDEPTSPVEQVLSDVLADYNWDAALRDLIIDLDHHPDDDGDGSSDVAGTSSSGGACSSGASPPADEHHPPEPDPPEPDPPEPDPPEPDPAEPDPPKEGPPDQPPPPPGVHRPLCLPDVEIPGIGVIPAEAVQEMICTLGTTVTRALVDWHTGTILETGATTYRPTAAIRRHVMLRDQHCRFPGCERPAKFCDVDHVTPWPQGPTKVSNLQCLCRHHHRAKHETRWQVTMTPDGTSTWTSPSGREYTTYPGTLDVTADLHVTAGAPVESDSHDADGAGQHPAPTD</sequence>
<dbReference type="Gene3D" id="1.10.30.50">
    <property type="match status" value="1"/>
</dbReference>
<reference evidence="3 4" key="2">
    <citation type="submission" date="2019-08" db="EMBL/GenBank/DDBJ databases">
        <title>Jejuicoccus antrihumi gen. nov., sp. nov., a new member of the family Dermacoccaceae isolated from a cave.</title>
        <authorList>
            <person name="Schumann P."/>
            <person name="Kim I.S."/>
        </authorList>
    </citation>
    <scope>NUCLEOTIDE SEQUENCE [LARGE SCALE GENOMIC DNA]</scope>
    <source>
        <strain evidence="3 4">C5-26</strain>
    </source>
</reference>
<reference evidence="3 4" key="1">
    <citation type="submission" date="2019-05" db="EMBL/GenBank/DDBJ databases">
        <authorList>
            <person name="Lee S.D."/>
        </authorList>
    </citation>
    <scope>NUCLEOTIDE SEQUENCE [LARGE SCALE GENOMIC DNA]</scope>
    <source>
        <strain evidence="3 4">C5-26</strain>
    </source>
</reference>